<sequence>MAGRNKAVWWALAGFMIFIFVAPMLSWMIAGVTPRGSGGTDLYIIYDDKTLNAAEALAKFFRQYNLTVELMPASKLNVEFRAYPVVLLAPTANTNRLQSLGILSLVVRGPEGAPMLPYDLVLQIITKLDAQGQIKGLPMHILANATIYFIEGESPAGKLNRMIFANMFTGMLPLFRALFAANISIATRILNITEAKAMGIPVENLTILPAIVAESRYNLTQGTLTVVHLSGDFYTLAPWAMRQLANILATSGVTEGVEVLETPPNTTGLITYGRPEAPVKAVVYWDFLCPFSARFANETLPSLVAAAKQGRLELFFADLIVHPNAFKLHQMGHCVYEKYGQETFVKYAREAFKAVKYATNATLLSSFREELAKKYNVSNCDASINPDDAQRLGITGTPTVVLWSDGYKRLIILVGVKPVSIYERTVNWLAQKALGK</sequence>
<dbReference type="EMBL" id="CP002838">
    <property type="protein sequence ID" value="AEM38946.1"/>
    <property type="molecule type" value="Genomic_DNA"/>
</dbReference>
<dbReference type="Proteomes" id="UP000001037">
    <property type="component" value="Chromosome"/>
</dbReference>
<dbReference type="InterPro" id="IPR036249">
    <property type="entry name" value="Thioredoxin-like_sf"/>
</dbReference>
<dbReference type="Gene3D" id="3.40.30.10">
    <property type="entry name" value="Glutaredoxin"/>
    <property type="match status" value="1"/>
</dbReference>
<dbReference type="eggNOG" id="arCOG02872">
    <property type="taxonomic scope" value="Archaea"/>
</dbReference>
<keyword evidence="2" id="KW-0812">Transmembrane</keyword>
<dbReference type="AlphaFoldDB" id="G0EF49"/>
<evidence type="ECO:0000313" key="5">
    <source>
        <dbReference type="Proteomes" id="UP000001037"/>
    </source>
</evidence>
<dbReference type="KEGG" id="pfm:Pyrfu_1078"/>
<protein>
    <recommendedName>
        <fullName evidence="3">Thioredoxin-like fold domain-containing protein</fullName>
    </recommendedName>
</protein>
<keyword evidence="2" id="KW-1133">Transmembrane helix</keyword>
<dbReference type="OrthoDB" id="15256at2157"/>
<dbReference type="SUPFAM" id="SSF52833">
    <property type="entry name" value="Thioredoxin-like"/>
    <property type="match status" value="1"/>
</dbReference>
<reference evidence="4 5" key="1">
    <citation type="journal article" date="2011" name="Stand. Genomic Sci.">
        <title>Complete genome sequence of the hyperthermophilic chemolithoautotroph Pyrolobus fumarii type strain (1A).</title>
        <authorList>
            <person name="Anderson I."/>
            <person name="Goker M."/>
            <person name="Nolan M."/>
            <person name="Lucas S."/>
            <person name="Hammon N."/>
            <person name="Deshpande S."/>
            <person name="Cheng J.F."/>
            <person name="Tapia R."/>
            <person name="Han C."/>
            <person name="Goodwin L."/>
            <person name="Pitluck S."/>
            <person name="Huntemann M."/>
            <person name="Liolios K."/>
            <person name="Ivanova N."/>
            <person name="Pagani I."/>
            <person name="Mavromatis K."/>
            <person name="Ovchinikova G."/>
            <person name="Pati A."/>
            <person name="Chen A."/>
            <person name="Palaniappan K."/>
            <person name="Land M."/>
            <person name="Hauser L."/>
            <person name="Brambilla E.M."/>
            <person name="Huber H."/>
            <person name="Yasawong M."/>
            <person name="Rohde M."/>
            <person name="Spring S."/>
            <person name="Abt B."/>
            <person name="Sikorski J."/>
            <person name="Wirth R."/>
            <person name="Detter J.C."/>
            <person name="Woyke T."/>
            <person name="Bristow J."/>
            <person name="Eisen J.A."/>
            <person name="Markowitz V."/>
            <person name="Hugenholtz P."/>
            <person name="Kyrpides N.C."/>
            <person name="Klenk H.P."/>
            <person name="Lapidus A."/>
        </authorList>
    </citation>
    <scope>NUCLEOTIDE SEQUENCE [LARGE SCALE GENOMIC DNA]</scope>
    <source>
        <strain evidence="5">DSM 11204 / 1A</strain>
    </source>
</reference>
<name>G0EF49_PYRF1</name>
<keyword evidence="5" id="KW-1185">Reference proteome</keyword>
<organism evidence="4 5">
    <name type="scientific">Pyrolobus fumarii (strain DSM 11204 / 1A)</name>
    <dbReference type="NCBI Taxonomy" id="694429"/>
    <lineage>
        <taxon>Archaea</taxon>
        <taxon>Thermoproteota</taxon>
        <taxon>Thermoprotei</taxon>
        <taxon>Desulfurococcales</taxon>
        <taxon>Pyrodictiaceae</taxon>
        <taxon>Pyrolobus</taxon>
    </lineage>
</organism>
<dbReference type="HOGENOM" id="CLU_607815_0_0_2"/>
<evidence type="ECO:0000256" key="1">
    <source>
        <dbReference type="ARBA" id="ARBA00007787"/>
    </source>
</evidence>
<feature type="transmembrane region" description="Helical" evidence="2">
    <location>
        <begin position="7"/>
        <end position="30"/>
    </location>
</feature>
<feature type="domain" description="Thioredoxin-like fold" evidence="3">
    <location>
        <begin position="270"/>
        <end position="401"/>
    </location>
</feature>
<dbReference type="RefSeq" id="WP_014026623.1">
    <property type="nucleotide sequence ID" value="NC_015931.1"/>
</dbReference>
<evidence type="ECO:0000256" key="2">
    <source>
        <dbReference type="SAM" id="Phobius"/>
    </source>
</evidence>
<gene>
    <name evidence="4" type="ordered locus">Pyrfu_1078</name>
</gene>
<keyword evidence="2" id="KW-0472">Membrane</keyword>
<evidence type="ECO:0000259" key="3">
    <source>
        <dbReference type="Pfam" id="PF13462"/>
    </source>
</evidence>
<dbReference type="InParanoid" id="G0EF49"/>
<comment type="similarity">
    <text evidence="1">Belongs to the glutaredoxin family.</text>
</comment>
<dbReference type="InterPro" id="IPR012336">
    <property type="entry name" value="Thioredoxin-like_fold"/>
</dbReference>
<accession>G0EF49</accession>
<dbReference type="Pfam" id="PF13462">
    <property type="entry name" value="Thioredoxin_4"/>
    <property type="match status" value="1"/>
</dbReference>
<proteinExistence type="inferred from homology"/>
<evidence type="ECO:0000313" key="4">
    <source>
        <dbReference type="EMBL" id="AEM38946.1"/>
    </source>
</evidence>
<dbReference type="CDD" id="cd02972">
    <property type="entry name" value="DsbA_family"/>
    <property type="match status" value="1"/>
</dbReference>
<dbReference type="GeneID" id="11139555"/>
<dbReference type="STRING" id="694429.Pyrfu_1078"/>